<organism evidence="3 4">
    <name type="scientific">Flagellimonas nanhaiensis</name>
    <dbReference type="NCBI Taxonomy" id="2292706"/>
    <lineage>
        <taxon>Bacteria</taxon>
        <taxon>Pseudomonadati</taxon>
        <taxon>Bacteroidota</taxon>
        <taxon>Flavobacteriia</taxon>
        <taxon>Flavobacteriales</taxon>
        <taxon>Flavobacteriaceae</taxon>
        <taxon>Flagellimonas</taxon>
    </lineage>
</organism>
<dbReference type="InterPro" id="IPR013517">
    <property type="entry name" value="FG-GAP"/>
</dbReference>
<keyword evidence="4" id="KW-1185">Reference proteome</keyword>
<dbReference type="Gene3D" id="2.130.10.130">
    <property type="entry name" value="Integrin alpha, N-terminal"/>
    <property type="match status" value="5"/>
</dbReference>
<evidence type="ECO:0000313" key="3">
    <source>
        <dbReference type="EMBL" id="RDY59461.1"/>
    </source>
</evidence>
<sequence>MKRENLIVIIICFLFIACQKKSPALFTDLSAEQTHIDFQNKLTNTPELNILTYLYYYNGAGVAAADFNNDGLVDLFFTGNQVQDELYLNLGQMKFKKVTEQAGIAVSNSWSTGVSHVDINNDGLLDLYICKASGYRSLQGKNLLYINQGVNADGIPIFKEQAEAYGLDFSGLSTKASFFDYDLDGDLDMYLMNHSVHPNRTYGRGSQRKQRDSISGDILYQNQQGRYVDVSQNAGIFQGKSGYGLGLSIGDVNNDQYPDIYVGNDFFENDYLYINQKDGTFEEVISKDNEKLGHTTHFSMGNTIADMNNDGLLDIISLDMLPEDMETYKTSGLEYAFPIYQQYLRNGYAPQYMQNTFLLNLDGTHFSEIGSLSGISASEWSWSALAADFDSDGYKDIFISNGIKGATNDMDYMNFIANEDIQRRIDAGMKKTDLPLVQEIPEKKVPNYFFKNNGDLSFENVTETWFKSKPSFSNGCVYADLDNDGDLDIIVNNVNEVASILENQSNENNYIKFGFEGPSQNTSGIGVKAVVFTGTRIFQSENFPHQSYLSSLPLNIHLGLGKVAELDSVKIIWPDGKLQTLTEVATDTLLKVSYKNATFKTPNKANRTQLWAVNDTLVDFTHDEQFSLDFDREPLIPYANSNEGPSISVGDLNGDGLEDIFVGGAKGQSNSIFHQTSQGEFQKDEATDFSPSKTNEVTASVLFDADGDGIKDLLVASGGNEFTIGKPLQPILYINRNGVLKPKQNAFKSIETNASMIKTVDFDQDGDLDIYIVSDRVPGAFGKTPKQYLLINDGRGNFEDQTKKLAPQLEYFGNIKAIECVDINADGRQDLVVVGHWIPISIFIHDGSQLRLQENNGLKDTNGWWNSVHVNDFDKDGDLDLVCGNWGLNTKFKASLEQPITLYRNDFDGNGSVEPLVTYYYQGIETPFASKDELTKQIPQLNKEFLSYKKFAQASLQNLFGNEQLKDADQKYVYELETAYFKNNGQGVFKKHSMPVIAQASQTNDIMVDDFNKDGYADLLIIGNNYHINTQLGRQDAFHGLILENNTKGGFIWNANHSVGLNGVSRTVKKINTKGQTRYLIGRNNQRLTVLQQKQDQK</sequence>
<dbReference type="RefSeq" id="WP_116184076.1">
    <property type="nucleotide sequence ID" value="NZ_QTJX01000002.1"/>
</dbReference>
<evidence type="ECO:0000259" key="2">
    <source>
        <dbReference type="Pfam" id="PF07593"/>
    </source>
</evidence>
<dbReference type="PROSITE" id="PS51257">
    <property type="entry name" value="PROKAR_LIPOPROTEIN"/>
    <property type="match status" value="1"/>
</dbReference>
<dbReference type="OrthoDB" id="9816120at2"/>
<accession>A0A371JPQ5</accession>
<gene>
    <name evidence="3" type="ORF">DX873_08730</name>
</gene>
<protein>
    <recommendedName>
        <fullName evidence="2">ASPIC/UnbV domain-containing protein</fullName>
    </recommendedName>
</protein>
<dbReference type="EMBL" id="QTJX01000002">
    <property type="protein sequence ID" value="RDY59461.1"/>
    <property type="molecule type" value="Genomic_DNA"/>
</dbReference>
<name>A0A371JPQ5_9FLAO</name>
<evidence type="ECO:0000256" key="1">
    <source>
        <dbReference type="ARBA" id="ARBA00022729"/>
    </source>
</evidence>
<dbReference type="InterPro" id="IPR028994">
    <property type="entry name" value="Integrin_alpha_N"/>
</dbReference>
<dbReference type="Proteomes" id="UP000261828">
    <property type="component" value="Unassembled WGS sequence"/>
</dbReference>
<dbReference type="InterPro" id="IPR027039">
    <property type="entry name" value="Crtac1"/>
</dbReference>
<comment type="caution">
    <text evidence="3">The sequence shown here is derived from an EMBL/GenBank/DDBJ whole genome shotgun (WGS) entry which is preliminary data.</text>
</comment>
<dbReference type="SUPFAM" id="SSF69318">
    <property type="entry name" value="Integrin alpha N-terminal domain"/>
    <property type="match status" value="3"/>
</dbReference>
<keyword evidence="1" id="KW-0732">Signal</keyword>
<dbReference type="Pfam" id="PF13517">
    <property type="entry name" value="FG-GAP_3"/>
    <property type="match status" value="5"/>
</dbReference>
<dbReference type="AlphaFoldDB" id="A0A371JPQ5"/>
<dbReference type="PANTHER" id="PTHR16026">
    <property type="entry name" value="CARTILAGE ACIDIC PROTEIN 1"/>
    <property type="match status" value="1"/>
</dbReference>
<feature type="domain" description="ASPIC/UnbV" evidence="2">
    <location>
        <begin position="524"/>
        <end position="590"/>
    </location>
</feature>
<reference evidence="3 4" key="1">
    <citation type="submission" date="2018-08" db="EMBL/GenBank/DDBJ databases">
        <title>Muricauda nanhaiensis sp. nov., isolated from seawater of the South China Sea.</title>
        <authorList>
            <person name="Dang Y."/>
        </authorList>
    </citation>
    <scope>NUCLEOTIDE SEQUENCE [LARGE SCALE GENOMIC DNA]</scope>
    <source>
        <strain evidence="3 4">SM1704</strain>
    </source>
</reference>
<evidence type="ECO:0000313" key="4">
    <source>
        <dbReference type="Proteomes" id="UP000261828"/>
    </source>
</evidence>
<dbReference type="PANTHER" id="PTHR16026:SF0">
    <property type="entry name" value="CARTILAGE ACIDIC PROTEIN 1"/>
    <property type="match status" value="1"/>
</dbReference>
<dbReference type="InterPro" id="IPR011519">
    <property type="entry name" value="UnbV_ASPIC"/>
</dbReference>
<dbReference type="Pfam" id="PF07593">
    <property type="entry name" value="UnbV_ASPIC"/>
    <property type="match status" value="1"/>
</dbReference>
<proteinExistence type="predicted"/>